<dbReference type="Proteomes" id="UP000261828">
    <property type="component" value="Unassembled WGS sequence"/>
</dbReference>
<evidence type="ECO:0000313" key="2">
    <source>
        <dbReference type="EMBL" id="RDY57723.1"/>
    </source>
</evidence>
<dbReference type="GO" id="GO:0005198">
    <property type="term" value="F:structural molecule activity"/>
    <property type="evidence" value="ECO:0007669"/>
    <property type="project" value="InterPro"/>
</dbReference>
<feature type="region of interest" description="Disordered" evidence="1">
    <location>
        <begin position="527"/>
        <end position="557"/>
    </location>
</feature>
<evidence type="ECO:0000256" key="1">
    <source>
        <dbReference type="SAM" id="MobiDB-lite"/>
    </source>
</evidence>
<evidence type="ECO:0000313" key="3">
    <source>
        <dbReference type="Proteomes" id="UP000261828"/>
    </source>
</evidence>
<gene>
    <name evidence="2" type="ORF">DX873_17650</name>
</gene>
<protein>
    <submittedName>
        <fullName evidence="2">Phage portal protein</fullName>
    </submittedName>
</protein>
<feature type="compositionally biased region" description="Basic and acidic residues" evidence="1">
    <location>
        <begin position="527"/>
        <end position="551"/>
    </location>
</feature>
<organism evidence="2 3">
    <name type="scientific">Flagellimonas nanhaiensis</name>
    <dbReference type="NCBI Taxonomy" id="2292706"/>
    <lineage>
        <taxon>Bacteria</taxon>
        <taxon>Pseudomonadati</taxon>
        <taxon>Bacteroidota</taxon>
        <taxon>Flavobacteriia</taxon>
        <taxon>Flavobacteriales</taxon>
        <taxon>Flavobacteriaceae</taxon>
        <taxon>Flagellimonas</taxon>
    </lineage>
</organism>
<dbReference type="GO" id="GO:0019068">
    <property type="term" value="P:virion assembly"/>
    <property type="evidence" value="ECO:0007669"/>
    <property type="project" value="InterPro"/>
</dbReference>
<name>A0A371JL96_9FLAO</name>
<dbReference type="InterPro" id="IPR006429">
    <property type="entry name" value="Phage_lambda_portal"/>
</dbReference>
<proteinExistence type="predicted"/>
<accession>A0A371JL96</accession>
<keyword evidence="3" id="KW-1185">Reference proteome</keyword>
<sequence>MAVKPYFGTLGGYIDIMGFKQLLYDAGQWFTKPPIKKEDPQSNYVDSHESYRGKWVPIRSGNFNGEKTPGELGNVYNLTPSYRLLRLRAYEAELTNDVISTISGKFFKWVVGFGLKIQSEPNEKALKTEKITDIPDDFRENVESRFEIFANSTKCDYKGEENLHELALQAFKGAFNGDVLIILRVKEGWPTIQLVDGDHVKTPFLDDKNEWNKKAKEAGNIIRNGIEMDKSGTHVAYYVATLREGEILETYERIPAKGNKTNRKMAWLFGLKKHRMDNDRYIPMTTAILEKLAKLDRYTEATVGTAEERAKIPFTVEHSSDSTGENPFRATIAAGMGKNAAPETQGYELGEKTASNISATTGKQVFNMPRGAQLKALYSQNEIQYEAFWKAIFKSLCAAVEIPPEVALQEYNSNYSASRAAIGGWEFIANFYREKFIPKLYHPFYQLWLHTEILKGNIQAPGYLQNSTNFMVVEAYSKARFIGPKMPHIDPVKEVKAIVQMVNEGLMSNEMAAERLNSGDWFETQGKLKKESKVKTNNQKEEEPKKEKELKVVGNEN</sequence>
<dbReference type="EMBL" id="QTJX01000007">
    <property type="protein sequence ID" value="RDY57723.1"/>
    <property type="molecule type" value="Genomic_DNA"/>
</dbReference>
<comment type="caution">
    <text evidence="2">The sequence shown here is derived from an EMBL/GenBank/DDBJ whole genome shotgun (WGS) entry which is preliminary data.</text>
</comment>
<dbReference type="OrthoDB" id="9770450at2"/>
<dbReference type="Pfam" id="PF05136">
    <property type="entry name" value="Phage_portal_2"/>
    <property type="match status" value="1"/>
</dbReference>
<dbReference type="AlphaFoldDB" id="A0A371JL96"/>
<reference evidence="2 3" key="1">
    <citation type="submission" date="2018-08" db="EMBL/GenBank/DDBJ databases">
        <title>Muricauda nanhaiensis sp. nov., isolated from seawater of the South China Sea.</title>
        <authorList>
            <person name="Dang Y."/>
        </authorList>
    </citation>
    <scope>NUCLEOTIDE SEQUENCE [LARGE SCALE GENOMIC DNA]</scope>
    <source>
        <strain evidence="2 3">SM1704</strain>
    </source>
</reference>